<keyword evidence="2" id="KW-1185">Reference proteome</keyword>
<dbReference type="PROSITE" id="PS51257">
    <property type="entry name" value="PROKAR_LIPOPROTEIN"/>
    <property type="match status" value="1"/>
</dbReference>
<dbReference type="InterPro" id="IPR025623">
    <property type="entry name" value="YusW"/>
</dbReference>
<name>A0ABM5M0N7_BACA1</name>
<keyword evidence="1" id="KW-0449">Lipoprotein</keyword>
<dbReference type="Pfam" id="PF14039">
    <property type="entry name" value="YusW"/>
    <property type="match status" value="1"/>
</dbReference>
<gene>
    <name evidence="1" type="ordered locus">BATR1942_14390</name>
</gene>
<sequence length="147" mass="16743">MSVIRMTGAICLVVIMIAGCRLNEEQQQGNSAVENAPVSNMKPVPYDHFSLQVNYGNGEHNRYEGMYQKNGDNEKAEIEDKLSGIHQEGEEALDEMKMILSELAVNQHMTDQETIRNVLESFNLDSHYDHLRLNIKLHDGTVREIKK</sequence>
<dbReference type="RefSeq" id="WP_003326992.1">
    <property type="nucleotide sequence ID" value="NC_014639.1"/>
</dbReference>
<dbReference type="Proteomes" id="UP000006867">
    <property type="component" value="Chromosome"/>
</dbReference>
<dbReference type="EMBL" id="CP002207">
    <property type="protein sequence ID" value="ADP33800.1"/>
    <property type="molecule type" value="Genomic_DNA"/>
</dbReference>
<organism evidence="1 2">
    <name type="scientific">Bacillus atrophaeus (strain 1942)</name>
    <dbReference type="NCBI Taxonomy" id="720555"/>
    <lineage>
        <taxon>Bacteria</taxon>
        <taxon>Bacillati</taxon>
        <taxon>Bacillota</taxon>
        <taxon>Bacilli</taxon>
        <taxon>Bacillales</taxon>
        <taxon>Bacillaceae</taxon>
        <taxon>Bacillus</taxon>
    </lineage>
</organism>
<evidence type="ECO:0000313" key="2">
    <source>
        <dbReference type="Proteomes" id="UP000006867"/>
    </source>
</evidence>
<proteinExistence type="predicted"/>
<protein>
    <submittedName>
        <fullName evidence="1">Lipoprotein</fullName>
    </submittedName>
</protein>
<accession>A0ABM5M0N7</accession>
<evidence type="ECO:0000313" key="1">
    <source>
        <dbReference type="EMBL" id="ADP33800.1"/>
    </source>
</evidence>
<reference evidence="1 2" key="1">
    <citation type="journal article" date="2011" name="Front. Microbiol.">
        <title>Genomic signatures of strain selection and enhancement in Bacillus atrophaeus var. globigii, a historical biowarfare simulant.</title>
        <authorList>
            <person name="Gibbons H.S."/>
            <person name="Broomall S.M."/>
            <person name="McNew L.A."/>
            <person name="Daligault H."/>
            <person name="Chapman C."/>
            <person name="Bruce D."/>
            <person name="Karavis M."/>
            <person name="Krepps M."/>
            <person name="McGregor P.A."/>
            <person name="Hong C."/>
            <person name="Park K.H."/>
            <person name="Akmal A."/>
            <person name="Feldman A."/>
            <person name="Lin J.S."/>
            <person name="Chang W.E."/>
            <person name="Higgs B.W."/>
            <person name="Demirev P."/>
            <person name="Lindquist J."/>
            <person name="Liem A."/>
            <person name="Fochler E."/>
            <person name="Read T.D."/>
            <person name="Tapia R."/>
            <person name="Johnson S."/>
            <person name="Bishop-Lilly K.A."/>
            <person name="Detter C."/>
            <person name="Han C."/>
            <person name="Sozhamannan S."/>
            <person name="Rosenzweig C.N."/>
            <person name="Skowronski E.W."/>
        </authorList>
    </citation>
    <scope>NUCLEOTIDE SEQUENCE [LARGE SCALE GENOMIC DNA]</scope>
    <source>
        <strain evidence="1 2">1942</strain>
    </source>
</reference>